<dbReference type="SUPFAM" id="SSF90123">
    <property type="entry name" value="ABC transporter transmembrane region"/>
    <property type="match status" value="1"/>
</dbReference>
<gene>
    <name evidence="11" type="ORF">P4H66_20020</name>
</gene>
<evidence type="ECO:0000313" key="11">
    <source>
        <dbReference type="EMBL" id="MEC0242094.1"/>
    </source>
</evidence>
<keyword evidence="6 8" id="KW-0472">Membrane</keyword>
<evidence type="ECO:0000256" key="1">
    <source>
        <dbReference type="ARBA" id="ARBA00004651"/>
    </source>
</evidence>
<evidence type="ECO:0000256" key="6">
    <source>
        <dbReference type="ARBA" id="ARBA00023136"/>
    </source>
</evidence>
<feature type="compositionally biased region" description="Low complexity" evidence="7">
    <location>
        <begin position="7"/>
        <end position="22"/>
    </location>
</feature>
<evidence type="ECO:0000259" key="9">
    <source>
        <dbReference type="PROSITE" id="PS50893"/>
    </source>
</evidence>
<feature type="domain" description="ABC transmembrane type-1" evidence="10">
    <location>
        <begin position="64"/>
        <end position="342"/>
    </location>
</feature>
<sequence length="617" mass="68331">MPQPTKSGIPSPSGGGVPPMMGRGPGGPGPMIMNKAKPKQASATLKRLWSYLNRQRWGLITVYISTILSSVIALIGPFLIGKAIDQFIMPNKHEGFLSLCLLMIGIYVLGSLVSWVQVYVMTGVSQRTVLELRHDLFDKYQQLPLRFFDTHNTGELMSRTTNDIENVSNSLNQSVTQLLNSLIMLAGSLVIMLKLNVSLTLVSMISIPLVLLATKRITRVTRKYFKSQQQHLGELNGYIEETISGQKIVKLFRREPVVIQQFQSINRNLNRVGIKAQIVSGLVGPVMNMVNNLSFALIAAIGGWMAFNGHTSVGIIVSFLNYSKQFGRPITELANQFNLMQSAIAGAERVFEVFDLKTEYEDQSSHAAKLDTVQGHVEFQQVSFGYNPATPILKQVSFEAAPGDMIALVGPTGAGKTTIVNLLTRFYEIDEGDICIDGQSIKEMDKNSLRSKVGIVLQDAYVFSGSIRENIRFGRLDATDQEVEAAARLANADRFIIRLPEGYDTILAAEGSNISHGQRQLLTIARAILADPAILILDEATSSVDTRTEMHVQEAMKTLMKGRTSFVIAHRLSTIQDADRILFIRDGRIAEQGSHHELLEAKGYYYELYSSQFQRAI</sequence>
<keyword evidence="12" id="KW-1185">Reference proteome</keyword>
<proteinExistence type="predicted"/>
<dbReference type="EMBL" id="JARLKZ010000015">
    <property type="protein sequence ID" value="MEC0242094.1"/>
    <property type="molecule type" value="Genomic_DNA"/>
</dbReference>
<dbReference type="RefSeq" id="WP_326089842.1">
    <property type="nucleotide sequence ID" value="NZ_JARLKZ010000015.1"/>
</dbReference>
<dbReference type="InterPro" id="IPR017871">
    <property type="entry name" value="ABC_transporter-like_CS"/>
</dbReference>
<dbReference type="PANTHER" id="PTHR43394:SF1">
    <property type="entry name" value="ATP-BINDING CASSETTE SUB-FAMILY B MEMBER 10, MITOCHONDRIAL"/>
    <property type="match status" value="1"/>
</dbReference>
<dbReference type="Proteomes" id="UP001344632">
    <property type="component" value="Unassembled WGS sequence"/>
</dbReference>
<comment type="caution">
    <text evidence="11">The sequence shown here is derived from an EMBL/GenBank/DDBJ whole genome shotgun (WGS) entry which is preliminary data.</text>
</comment>
<accession>A0ABU6GQT5</accession>
<keyword evidence="3" id="KW-0547">Nucleotide-binding</keyword>
<evidence type="ECO:0000256" key="5">
    <source>
        <dbReference type="ARBA" id="ARBA00022989"/>
    </source>
</evidence>
<keyword evidence="2 8" id="KW-0812">Transmembrane</keyword>
<evidence type="ECO:0000256" key="8">
    <source>
        <dbReference type="SAM" id="Phobius"/>
    </source>
</evidence>
<dbReference type="InterPro" id="IPR027417">
    <property type="entry name" value="P-loop_NTPase"/>
</dbReference>
<feature type="transmembrane region" description="Helical" evidence="8">
    <location>
        <begin position="182"/>
        <end position="213"/>
    </location>
</feature>
<dbReference type="Pfam" id="PF00005">
    <property type="entry name" value="ABC_tran"/>
    <property type="match status" value="1"/>
</dbReference>
<evidence type="ECO:0000313" key="12">
    <source>
        <dbReference type="Proteomes" id="UP001344632"/>
    </source>
</evidence>
<feature type="transmembrane region" description="Helical" evidence="8">
    <location>
        <begin position="96"/>
        <end position="120"/>
    </location>
</feature>
<name>A0ABU6GQT5_9BACL</name>
<reference evidence="11 12" key="1">
    <citation type="submission" date="2023-03" db="EMBL/GenBank/DDBJ databases">
        <title>Bacillus Genome Sequencing.</title>
        <authorList>
            <person name="Dunlap C."/>
        </authorList>
    </citation>
    <scope>NUCLEOTIDE SEQUENCE [LARGE SCALE GENOMIC DNA]</scope>
    <source>
        <strain evidence="11 12">BD-525</strain>
    </source>
</reference>
<dbReference type="InterPro" id="IPR003593">
    <property type="entry name" value="AAA+_ATPase"/>
</dbReference>
<feature type="transmembrane region" description="Helical" evidence="8">
    <location>
        <begin position="57"/>
        <end position="84"/>
    </location>
</feature>
<evidence type="ECO:0000259" key="10">
    <source>
        <dbReference type="PROSITE" id="PS50929"/>
    </source>
</evidence>
<evidence type="ECO:0000256" key="7">
    <source>
        <dbReference type="SAM" id="MobiDB-lite"/>
    </source>
</evidence>
<dbReference type="InterPro" id="IPR036640">
    <property type="entry name" value="ABC1_TM_sf"/>
</dbReference>
<dbReference type="PROSITE" id="PS50893">
    <property type="entry name" value="ABC_TRANSPORTER_2"/>
    <property type="match status" value="1"/>
</dbReference>
<dbReference type="PANTHER" id="PTHR43394">
    <property type="entry name" value="ATP-DEPENDENT PERMEASE MDL1, MITOCHONDRIAL"/>
    <property type="match status" value="1"/>
</dbReference>
<dbReference type="InterPro" id="IPR003439">
    <property type="entry name" value="ABC_transporter-like_ATP-bd"/>
</dbReference>
<feature type="domain" description="ABC transporter" evidence="9">
    <location>
        <begin position="377"/>
        <end position="611"/>
    </location>
</feature>
<keyword evidence="5 8" id="KW-1133">Transmembrane helix</keyword>
<dbReference type="InterPro" id="IPR039421">
    <property type="entry name" value="Type_1_exporter"/>
</dbReference>
<evidence type="ECO:0000256" key="4">
    <source>
        <dbReference type="ARBA" id="ARBA00022840"/>
    </source>
</evidence>
<evidence type="ECO:0000256" key="2">
    <source>
        <dbReference type="ARBA" id="ARBA00022692"/>
    </source>
</evidence>
<keyword evidence="4 11" id="KW-0067">ATP-binding</keyword>
<dbReference type="Gene3D" id="3.40.50.300">
    <property type="entry name" value="P-loop containing nucleotide triphosphate hydrolases"/>
    <property type="match status" value="1"/>
</dbReference>
<dbReference type="InterPro" id="IPR011527">
    <property type="entry name" value="ABC1_TM_dom"/>
</dbReference>
<feature type="region of interest" description="Disordered" evidence="7">
    <location>
        <begin position="1"/>
        <end position="33"/>
    </location>
</feature>
<comment type="subcellular location">
    <subcellularLocation>
        <location evidence="1">Cell membrane</location>
        <topology evidence="1">Multi-pass membrane protein</topology>
    </subcellularLocation>
</comment>
<feature type="transmembrane region" description="Helical" evidence="8">
    <location>
        <begin position="295"/>
        <end position="320"/>
    </location>
</feature>
<dbReference type="GO" id="GO:0005524">
    <property type="term" value="F:ATP binding"/>
    <property type="evidence" value="ECO:0007669"/>
    <property type="project" value="UniProtKB-KW"/>
</dbReference>
<dbReference type="PROSITE" id="PS00211">
    <property type="entry name" value="ABC_TRANSPORTER_1"/>
    <property type="match status" value="1"/>
</dbReference>
<dbReference type="SUPFAM" id="SSF52540">
    <property type="entry name" value="P-loop containing nucleoside triphosphate hydrolases"/>
    <property type="match status" value="1"/>
</dbReference>
<evidence type="ECO:0000256" key="3">
    <source>
        <dbReference type="ARBA" id="ARBA00022741"/>
    </source>
</evidence>
<dbReference type="SMART" id="SM00382">
    <property type="entry name" value="AAA"/>
    <property type="match status" value="1"/>
</dbReference>
<organism evidence="11 12">
    <name type="scientific">Paenibacillus dokdonensis</name>
    <dbReference type="NCBI Taxonomy" id="2567944"/>
    <lineage>
        <taxon>Bacteria</taxon>
        <taxon>Bacillati</taxon>
        <taxon>Bacillota</taxon>
        <taxon>Bacilli</taxon>
        <taxon>Bacillales</taxon>
        <taxon>Paenibacillaceae</taxon>
        <taxon>Paenibacillus</taxon>
    </lineage>
</organism>
<dbReference type="CDD" id="cd03254">
    <property type="entry name" value="ABCC_Glucan_exporter_like"/>
    <property type="match status" value="1"/>
</dbReference>
<protein>
    <submittedName>
        <fullName evidence="11">ABC transporter ATP-binding protein</fullName>
    </submittedName>
</protein>
<dbReference type="CDD" id="cd18547">
    <property type="entry name" value="ABC_6TM_Tm288_like"/>
    <property type="match status" value="1"/>
</dbReference>
<dbReference type="PROSITE" id="PS50929">
    <property type="entry name" value="ABC_TM1F"/>
    <property type="match status" value="1"/>
</dbReference>
<dbReference type="Gene3D" id="1.20.1560.10">
    <property type="entry name" value="ABC transporter type 1, transmembrane domain"/>
    <property type="match status" value="1"/>
</dbReference>
<dbReference type="Pfam" id="PF00664">
    <property type="entry name" value="ABC_membrane"/>
    <property type="match status" value="1"/>
</dbReference>